<dbReference type="Pfam" id="PF02129">
    <property type="entry name" value="Peptidase_S15"/>
    <property type="match status" value="1"/>
</dbReference>
<dbReference type="InterPro" id="IPR008979">
    <property type="entry name" value="Galactose-bd-like_sf"/>
</dbReference>
<protein>
    <recommendedName>
        <fullName evidence="2">Xaa-Pro dipeptidyl-peptidase C-terminal domain-containing protein</fullName>
    </recommendedName>
</protein>
<dbReference type="SUPFAM" id="SSF53474">
    <property type="entry name" value="alpha/beta-Hydrolases"/>
    <property type="match status" value="1"/>
</dbReference>
<dbReference type="InterPro" id="IPR000383">
    <property type="entry name" value="Xaa-Pro-like_dom"/>
</dbReference>
<dbReference type="NCBIfam" id="TIGR00976">
    <property type="entry name" value="CocE_NonD"/>
    <property type="match status" value="1"/>
</dbReference>
<dbReference type="RefSeq" id="WP_183642620.1">
    <property type="nucleotide sequence ID" value="NZ_JACIBV010000001.1"/>
</dbReference>
<dbReference type="GO" id="GO:0008239">
    <property type="term" value="F:dipeptidyl-peptidase activity"/>
    <property type="evidence" value="ECO:0007669"/>
    <property type="project" value="InterPro"/>
</dbReference>
<keyword evidence="1" id="KW-0378">Hydrolase</keyword>
<evidence type="ECO:0000256" key="1">
    <source>
        <dbReference type="ARBA" id="ARBA00022801"/>
    </source>
</evidence>
<comment type="caution">
    <text evidence="3">The sequence shown here is derived from an EMBL/GenBank/DDBJ whole genome shotgun (WGS) entry which is preliminary data.</text>
</comment>
<sequence>MTLLSRLFGVRPAVRHPVRVRRDVQIPAADGVPLLATHYYPAGVHRPPLVLLRSPYGRGNPLDQLPRVLAERGYQVLYQSLRGTAGSGGRFDGFVIDPADADGTLSWLRAQPWFGGVLATWGASYLGYAQWELAARQIPEWKIAVIQDAPSAFAEGFMYPGGAFALGNALGWVQLVDTMFSGDFSLVRQFLAVPAAGRKLRRASATLPLAEADRALTGHRVSWFQEWIGNGPDQAYWSRMDHRANVGRMPPVVHLQGGWYDFFLPGMLTDHAALLAAGRTVRLLIGPWGHGKGLYTRDGMRDALAALDAALLGRRALSGVRVFVTGANRWQDLPGWPPAHEPTPWYLHPGDGLNRTHADPAAGPSRYRYDPAAPTPTVGGTTVSMSSGPADNRAIEARPDVLTFTTAPLAREVEVIGPVRVRLHARASIPHVDYVARLCEVSPRGRSVNLCDGVARLDPASDIPRDSDGVITVDIALWPLAHRFRRGHRIRLQVSSGAHPRYGRNPGTGEPLATTLALPASIHEIFHDPDHPSALWLPLTEETS</sequence>
<feature type="domain" description="Xaa-Pro dipeptidyl-peptidase C-terminal" evidence="2">
    <location>
        <begin position="304"/>
        <end position="536"/>
    </location>
</feature>
<dbReference type="InterPro" id="IPR005674">
    <property type="entry name" value="CocE/Ser_esterase"/>
</dbReference>
<dbReference type="AlphaFoldDB" id="A0A7W5UTZ5"/>
<gene>
    <name evidence="3" type="ORF">FHR33_000402</name>
</gene>
<dbReference type="Proteomes" id="UP000579945">
    <property type="component" value="Unassembled WGS sequence"/>
</dbReference>
<evidence type="ECO:0000313" key="3">
    <source>
        <dbReference type="EMBL" id="MBB3724542.1"/>
    </source>
</evidence>
<reference evidence="3 4" key="1">
    <citation type="submission" date="2020-08" db="EMBL/GenBank/DDBJ databases">
        <title>Sequencing the genomes of 1000 actinobacteria strains.</title>
        <authorList>
            <person name="Klenk H.-P."/>
        </authorList>
    </citation>
    <scope>NUCLEOTIDE SEQUENCE [LARGE SCALE GENOMIC DNA]</scope>
    <source>
        <strain evidence="3 4">DSM 44320</strain>
    </source>
</reference>
<dbReference type="SUPFAM" id="SSF49785">
    <property type="entry name" value="Galactose-binding domain-like"/>
    <property type="match status" value="1"/>
</dbReference>
<keyword evidence="4" id="KW-1185">Reference proteome</keyword>
<evidence type="ECO:0000259" key="2">
    <source>
        <dbReference type="SMART" id="SM00939"/>
    </source>
</evidence>
<evidence type="ECO:0000313" key="4">
    <source>
        <dbReference type="Proteomes" id="UP000579945"/>
    </source>
</evidence>
<proteinExistence type="predicted"/>
<name>A0A7W5UTZ5_9ACTN</name>
<dbReference type="InterPro" id="IPR013736">
    <property type="entry name" value="Xaa-Pro_dipept_C"/>
</dbReference>
<dbReference type="Pfam" id="PF08530">
    <property type="entry name" value="PepX_C"/>
    <property type="match status" value="1"/>
</dbReference>
<accession>A0A7W5UTZ5</accession>
<organism evidence="3 4">
    <name type="scientific">Nonomuraea dietziae</name>
    <dbReference type="NCBI Taxonomy" id="65515"/>
    <lineage>
        <taxon>Bacteria</taxon>
        <taxon>Bacillati</taxon>
        <taxon>Actinomycetota</taxon>
        <taxon>Actinomycetes</taxon>
        <taxon>Streptosporangiales</taxon>
        <taxon>Streptosporangiaceae</taxon>
        <taxon>Nonomuraea</taxon>
    </lineage>
</organism>
<dbReference type="SMART" id="SM00939">
    <property type="entry name" value="PepX_C"/>
    <property type="match status" value="1"/>
</dbReference>
<dbReference type="GeneID" id="95387043"/>
<dbReference type="Gene3D" id="3.40.50.1820">
    <property type="entry name" value="alpha/beta hydrolase"/>
    <property type="match status" value="1"/>
</dbReference>
<dbReference type="Gene3D" id="1.10.3020.10">
    <property type="entry name" value="alpha-amino acid ester hydrolase ( Helical cap domain)"/>
    <property type="match status" value="1"/>
</dbReference>
<dbReference type="Gene3D" id="2.60.120.260">
    <property type="entry name" value="Galactose-binding domain-like"/>
    <property type="match status" value="1"/>
</dbReference>
<dbReference type="InterPro" id="IPR029058">
    <property type="entry name" value="AB_hydrolase_fold"/>
</dbReference>
<dbReference type="EMBL" id="JACIBV010000001">
    <property type="protein sequence ID" value="MBB3724542.1"/>
    <property type="molecule type" value="Genomic_DNA"/>
</dbReference>